<dbReference type="Gene3D" id="3.60.10.10">
    <property type="entry name" value="Endonuclease/exonuclease/phosphatase"/>
    <property type="match status" value="1"/>
</dbReference>
<dbReference type="Pfam" id="PF03372">
    <property type="entry name" value="Exo_endo_phos"/>
    <property type="match status" value="1"/>
</dbReference>
<dbReference type="STRING" id="46177.SAMN05660976_01825"/>
<organism evidence="3 4">
    <name type="scientific">Nonomuraea pusilla</name>
    <dbReference type="NCBI Taxonomy" id="46177"/>
    <lineage>
        <taxon>Bacteria</taxon>
        <taxon>Bacillati</taxon>
        <taxon>Actinomycetota</taxon>
        <taxon>Actinomycetes</taxon>
        <taxon>Streptosporangiales</taxon>
        <taxon>Streptosporangiaceae</taxon>
        <taxon>Nonomuraea</taxon>
    </lineage>
</organism>
<dbReference type="EMBL" id="FOBF01000004">
    <property type="protein sequence ID" value="SEL15032.1"/>
    <property type="molecule type" value="Genomic_DNA"/>
</dbReference>
<keyword evidence="3" id="KW-0378">Hydrolase</keyword>
<keyword evidence="3" id="KW-0255">Endonuclease</keyword>
<dbReference type="InterPro" id="IPR005135">
    <property type="entry name" value="Endo/exonuclease/phosphatase"/>
</dbReference>
<feature type="domain" description="Endonuclease/exonuclease/phosphatase" evidence="2">
    <location>
        <begin position="99"/>
        <end position="296"/>
    </location>
</feature>
<reference evidence="3 4" key="1">
    <citation type="submission" date="2016-10" db="EMBL/GenBank/DDBJ databases">
        <authorList>
            <person name="de Groot N.N."/>
        </authorList>
    </citation>
    <scope>NUCLEOTIDE SEQUENCE [LARGE SCALE GENOMIC DNA]</scope>
    <source>
        <strain evidence="3 4">DSM 43357</strain>
    </source>
</reference>
<dbReference type="AlphaFoldDB" id="A0A1H7MUS3"/>
<dbReference type="InterPro" id="IPR036691">
    <property type="entry name" value="Endo/exonu/phosph_ase_sf"/>
</dbReference>
<sequence>MSWAAVTPFAVWAAIRWSGFEPDWPWVPAVAFTPYAAAAAVLALGLALLLRRRAAVLVALAAAVALGVAVLPRALPDGGGPAAKGPELRVLAANLMVGMADPARLVALVEELKPDVLALQELTPKALDRLEGEGLRDLLPHAVTRPLPGVGGSAVYARHPLTPGQAIQYGPFGQARAFLAHPHAGRIEVVSVHPCAPKRYGRAPCWRQGLEALPRGGGGPLRLLAGDFNATLDHLPVRDLLADGYRDAADAAGHGLRATWPQGGWGPFGVTIDHVLADERMGVTDFRVLSLGGTDHRPVFATLRLP</sequence>
<evidence type="ECO:0000259" key="2">
    <source>
        <dbReference type="Pfam" id="PF03372"/>
    </source>
</evidence>
<keyword evidence="3" id="KW-0269">Exonuclease</keyword>
<evidence type="ECO:0000313" key="4">
    <source>
        <dbReference type="Proteomes" id="UP000198953"/>
    </source>
</evidence>
<evidence type="ECO:0000313" key="3">
    <source>
        <dbReference type="EMBL" id="SEL15032.1"/>
    </source>
</evidence>
<accession>A0A1H7MUS3</accession>
<name>A0A1H7MUS3_9ACTN</name>
<evidence type="ECO:0000256" key="1">
    <source>
        <dbReference type="SAM" id="Phobius"/>
    </source>
</evidence>
<dbReference type="Proteomes" id="UP000198953">
    <property type="component" value="Unassembled WGS sequence"/>
</dbReference>
<keyword evidence="1" id="KW-1133">Transmembrane helix</keyword>
<feature type="transmembrane region" description="Helical" evidence="1">
    <location>
        <begin position="26"/>
        <end position="49"/>
    </location>
</feature>
<keyword evidence="3" id="KW-0540">Nuclease</keyword>
<keyword evidence="4" id="KW-1185">Reference proteome</keyword>
<dbReference type="GO" id="GO:0004519">
    <property type="term" value="F:endonuclease activity"/>
    <property type="evidence" value="ECO:0007669"/>
    <property type="project" value="UniProtKB-KW"/>
</dbReference>
<proteinExistence type="predicted"/>
<feature type="transmembrane region" description="Helical" evidence="1">
    <location>
        <begin position="56"/>
        <end position="75"/>
    </location>
</feature>
<keyword evidence="1" id="KW-0472">Membrane</keyword>
<dbReference type="SUPFAM" id="SSF56219">
    <property type="entry name" value="DNase I-like"/>
    <property type="match status" value="1"/>
</dbReference>
<keyword evidence="1" id="KW-0812">Transmembrane</keyword>
<protein>
    <submittedName>
        <fullName evidence="3">Uncharacterized conserved protein YafD, endonuclease/exonuclease/phosphatase (EEP) superfamily</fullName>
    </submittedName>
</protein>
<dbReference type="GO" id="GO:0004527">
    <property type="term" value="F:exonuclease activity"/>
    <property type="evidence" value="ECO:0007669"/>
    <property type="project" value="UniProtKB-KW"/>
</dbReference>
<gene>
    <name evidence="3" type="ORF">SAMN05660976_01825</name>
</gene>